<evidence type="ECO:0000313" key="7">
    <source>
        <dbReference type="Proteomes" id="UP000662703"/>
    </source>
</evidence>
<dbReference type="SUPFAM" id="SSF55781">
    <property type="entry name" value="GAF domain-like"/>
    <property type="match status" value="1"/>
</dbReference>
<keyword evidence="3" id="KW-0804">Transcription</keyword>
<evidence type="ECO:0000259" key="5">
    <source>
        <dbReference type="PROSITE" id="PS51078"/>
    </source>
</evidence>
<dbReference type="RefSeq" id="WP_194864704.1">
    <property type="nucleotide sequence ID" value="NZ_ARXX01000017.1"/>
</dbReference>
<keyword evidence="1" id="KW-0805">Transcription regulation</keyword>
<dbReference type="Gene3D" id="1.10.10.10">
    <property type="entry name" value="Winged helix-like DNA-binding domain superfamily/Winged helix DNA-binding domain"/>
    <property type="match status" value="1"/>
</dbReference>
<feature type="domain" description="HTH iclR-type" evidence="4">
    <location>
        <begin position="11"/>
        <end position="71"/>
    </location>
</feature>
<dbReference type="SUPFAM" id="SSF46785">
    <property type="entry name" value="Winged helix' DNA-binding domain"/>
    <property type="match status" value="1"/>
</dbReference>
<keyword evidence="2" id="KW-0238">DNA-binding</keyword>
<keyword evidence="7" id="KW-1185">Reference proteome</keyword>
<dbReference type="PROSITE" id="PS51077">
    <property type="entry name" value="HTH_ICLR"/>
    <property type="match status" value="1"/>
</dbReference>
<dbReference type="Proteomes" id="UP000662703">
    <property type="component" value="Unassembled WGS sequence"/>
</dbReference>
<dbReference type="InterPro" id="IPR036388">
    <property type="entry name" value="WH-like_DNA-bd_sf"/>
</dbReference>
<dbReference type="InterPro" id="IPR005471">
    <property type="entry name" value="Tscrpt_reg_IclR_N"/>
</dbReference>
<dbReference type="Pfam" id="PF01614">
    <property type="entry name" value="IclR_C"/>
    <property type="match status" value="1"/>
</dbReference>
<dbReference type="InterPro" id="IPR029016">
    <property type="entry name" value="GAF-like_dom_sf"/>
</dbReference>
<dbReference type="SMART" id="SM00346">
    <property type="entry name" value="HTH_ICLR"/>
    <property type="match status" value="1"/>
</dbReference>
<accession>A0ABS0APU9</accession>
<dbReference type="PANTHER" id="PTHR30136">
    <property type="entry name" value="HELIX-TURN-HELIX TRANSCRIPTIONAL REGULATOR, ICLR FAMILY"/>
    <property type="match status" value="1"/>
</dbReference>
<sequence length="255" mass="28115">MNRPPRKDSYLQSLEKGLAVLDSFTAGTASLSISDIAERTGQDRASARRAILTLTHLGYTRLDGRRFSLTPKVLSLGHRYLSSLPFLPLAQRIIEELADEMQETVSVGALDGNDVVFLCRVAARRFLSFDASVGSRVPAHLHSMGQVLLATLAEEQREAMLAGFDYRPRTPHSVTDPEQLRQQLRTVAEQGWAFTNQQYEEGYCGIAIPLYDGDGHALAALNVSFAAGQRALQRAREDVLPRLKLAGRRIQSPGV</sequence>
<evidence type="ECO:0000256" key="1">
    <source>
        <dbReference type="ARBA" id="ARBA00023015"/>
    </source>
</evidence>
<evidence type="ECO:0000256" key="2">
    <source>
        <dbReference type="ARBA" id="ARBA00023125"/>
    </source>
</evidence>
<proteinExistence type="predicted"/>
<evidence type="ECO:0000259" key="4">
    <source>
        <dbReference type="PROSITE" id="PS51077"/>
    </source>
</evidence>
<feature type="domain" description="IclR-ED" evidence="5">
    <location>
        <begin position="72"/>
        <end position="255"/>
    </location>
</feature>
<organism evidence="6 7">
    <name type="scientific">Alloalcanivorax profundimaris</name>
    <dbReference type="NCBI Taxonomy" id="2735259"/>
    <lineage>
        <taxon>Bacteria</taxon>
        <taxon>Pseudomonadati</taxon>
        <taxon>Pseudomonadota</taxon>
        <taxon>Gammaproteobacteria</taxon>
        <taxon>Oceanospirillales</taxon>
        <taxon>Alcanivoracaceae</taxon>
        <taxon>Alloalcanivorax</taxon>
    </lineage>
</organism>
<comment type="caution">
    <text evidence="6">The sequence shown here is derived from an EMBL/GenBank/DDBJ whole genome shotgun (WGS) entry which is preliminary data.</text>
</comment>
<dbReference type="PANTHER" id="PTHR30136:SF34">
    <property type="entry name" value="TRANSCRIPTIONAL REGULATOR"/>
    <property type="match status" value="1"/>
</dbReference>
<dbReference type="InterPro" id="IPR050707">
    <property type="entry name" value="HTH_MetabolicPath_Reg"/>
</dbReference>
<dbReference type="PROSITE" id="PS51078">
    <property type="entry name" value="ICLR_ED"/>
    <property type="match status" value="1"/>
</dbReference>
<evidence type="ECO:0000313" key="6">
    <source>
        <dbReference type="EMBL" id="MBF5056144.1"/>
    </source>
</evidence>
<dbReference type="Gene3D" id="3.30.450.40">
    <property type="match status" value="1"/>
</dbReference>
<protein>
    <submittedName>
        <fullName evidence="6">IclR family transcriptional regulator</fullName>
    </submittedName>
</protein>
<dbReference type="InterPro" id="IPR014757">
    <property type="entry name" value="Tscrpt_reg_IclR_C"/>
</dbReference>
<evidence type="ECO:0000256" key="3">
    <source>
        <dbReference type="ARBA" id="ARBA00023163"/>
    </source>
</evidence>
<dbReference type="EMBL" id="ARXX01000017">
    <property type="protein sequence ID" value="MBF5056144.1"/>
    <property type="molecule type" value="Genomic_DNA"/>
</dbReference>
<reference evidence="6 7" key="1">
    <citation type="submission" date="2012-09" db="EMBL/GenBank/DDBJ databases">
        <title>Genome Sequence of alkane-degrading Bacterium Alcanivorax sp. 521-1.</title>
        <authorList>
            <person name="Lai Q."/>
            <person name="Shao Z."/>
        </authorList>
    </citation>
    <scope>NUCLEOTIDE SEQUENCE [LARGE SCALE GENOMIC DNA]</scope>
    <source>
        <strain evidence="6 7">521-1</strain>
    </source>
</reference>
<dbReference type="Pfam" id="PF09339">
    <property type="entry name" value="HTH_IclR"/>
    <property type="match status" value="1"/>
</dbReference>
<gene>
    <name evidence="6" type="ORF">Y5W_01438</name>
</gene>
<name>A0ABS0APU9_9GAMM</name>
<dbReference type="InterPro" id="IPR036390">
    <property type="entry name" value="WH_DNA-bd_sf"/>
</dbReference>